<name>A0A4C1VWI8_EUMVA</name>
<evidence type="ECO:0000313" key="1">
    <source>
        <dbReference type="EMBL" id="GBP42284.1"/>
    </source>
</evidence>
<dbReference type="Proteomes" id="UP000299102">
    <property type="component" value="Unassembled WGS sequence"/>
</dbReference>
<organism evidence="1 2">
    <name type="scientific">Eumeta variegata</name>
    <name type="common">Bagworm moth</name>
    <name type="synonym">Eumeta japonica</name>
    <dbReference type="NCBI Taxonomy" id="151549"/>
    <lineage>
        <taxon>Eukaryota</taxon>
        <taxon>Metazoa</taxon>
        <taxon>Ecdysozoa</taxon>
        <taxon>Arthropoda</taxon>
        <taxon>Hexapoda</taxon>
        <taxon>Insecta</taxon>
        <taxon>Pterygota</taxon>
        <taxon>Neoptera</taxon>
        <taxon>Endopterygota</taxon>
        <taxon>Lepidoptera</taxon>
        <taxon>Glossata</taxon>
        <taxon>Ditrysia</taxon>
        <taxon>Tineoidea</taxon>
        <taxon>Psychidae</taxon>
        <taxon>Oiketicinae</taxon>
        <taxon>Eumeta</taxon>
    </lineage>
</organism>
<sequence length="147" mass="15342">MSNTSPSIELVPTELRLRHLLPDSKAISALGGIIILARNVLERHEHSPGGSSSTLATGSSIAYGHRAVLAQSLDQSDPDHDLVINANFGSIVRSNSNTAIPIGGLDANLAPSLAIDIPAPDSNPSCICDSDPTLDYDTVQLAILVLI</sequence>
<reference evidence="1 2" key="1">
    <citation type="journal article" date="2019" name="Commun. Biol.">
        <title>The bagworm genome reveals a unique fibroin gene that provides high tensile strength.</title>
        <authorList>
            <person name="Kono N."/>
            <person name="Nakamura H."/>
            <person name="Ohtoshi R."/>
            <person name="Tomita M."/>
            <person name="Numata K."/>
            <person name="Arakawa K."/>
        </authorList>
    </citation>
    <scope>NUCLEOTIDE SEQUENCE [LARGE SCALE GENOMIC DNA]</scope>
</reference>
<comment type="caution">
    <text evidence="1">The sequence shown here is derived from an EMBL/GenBank/DDBJ whole genome shotgun (WGS) entry which is preliminary data.</text>
</comment>
<evidence type="ECO:0000313" key="2">
    <source>
        <dbReference type="Proteomes" id="UP000299102"/>
    </source>
</evidence>
<accession>A0A4C1VWI8</accession>
<dbReference type="AlphaFoldDB" id="A0A4C1VWI8"/>
<protein>
    <submittedName>
        <fullName evidence="1">Uncharacterized protein</fullName>
    </submittedName>
</protein>
<proteinExistence type="predicted"/>
<keyword evidence="2" id="KW-1185">Reference proteome</keyword>
<gene>
    <name evidence="1" type="ORF">EVAR_16380_1</name>
</gene>
<dbReference type="EMBL" id="BGZK01000415">
    <property type="protein sequence ID" value="GBP42284.1"/>
    <property type="molecule type" value="Genomic_DNA"/>
</dbReference>